<dbReference type="EMBL" id="AP027732">
    <property type="protein sequence ID" value="BDZ51767.1"/>
    <property type="molecule type" value="Genomic_DNA"/>
</dbReference>
<dbReference type="Gene3D" id="3.40.50.300">
    <property type="entry name" value="P-loop containing nucleotide triphosphate hydrolases"/>
    <property type="match status" value="1"/>
</dbReference>
<dbReference type="InterPro" id="IPR022300">
    <property type="entry name" value="PPK2-rel_1"/>
</dbReference>
<dbReference type="SUPFAM" id="SSF52540">
    <property type="entry name" value="P-loop containing nucleoside triphosphate hydrolases"/>
    <property type="match status" value="1"/>
</dbReference>
<dbReference type="PANTHER" id="PTHR34383:SF3">
    <property type="entry name" value="POLYPHOSPHATE:AMP PHOSPHOTRANSFERASE"/>
    <property type="match status" value="1"/>
</dbReference>
<dbReference type="InterPro" id="IPR016898">
    <property type="entry name" value="Polyphosphate_phosphotransfera"/>
</dbReference>
<proteinExistence type="predicted"/>
<accession>A0ABN6Y6G5</accession>
<evidence type="ECO:0000259" key="3">
    <source>
        <dbReference type="Pfam" id="PF03976"/>
    </source>
</evidence>
<dbReference type="Pfam" id="PF03976">
    <property type="entry name" value="PPK2"/>
    <property type="match status" value="1"/>
</dbReference>
<keyword evidence="5" id="KW-1185">Reference proteome</keyword>
<evidence type="ECO:0000256" key="2">
    <source>
        <dbReference type="ARBA" id="ARBA00022777"/>
    </source>
</evidence>
<keyword evidence="2" id="KW-0418">Kinase</keyword>
<dbReference type="NCBIfam" id="TIGR03709">
    <property type="entry name" value="PPK2_rel_1"/>
    <property type="match status" value="1"/>
</dbReference>
<dbReference type="InterPro" id="IPR022488">
    <property type="entry name" value="PPK2-related"/>
</dbReference>
<protein>
    <recommendedName>
        <fullName evidence="3">Polyphosphate kinase-2-related domain-containing protein</fullName>
    </recommendedName>
</protein>
<sequence>MAKTWKIEPTESLRATTDVSLRDIDTSATPGFDGDKKYGAQALAAGAEHLSELQEKLFADSRAAGGTKSVLLVLQAMDTAGKGGIVRHVVGAVDPQGIAHHAFKAPTEEELAHDFLWRIRNELPGVGMIGVFDRSHYEDVLVARVRSLVSADTIEKRYDQIVEFERELEAAGTTVIKVMLHISYDEQKARLAERLERPDKFWKYNPSDIDERNLWSDYQEAYETAIRRTSTETAPWFVVPADRKWYARVAVQRLVINALEGLDLDWPPADFDVATEKTRLAAS</sequence>
<keyword evidence="1" id="KW-0808">Transferase</keyword>
<dbReference type="InterPro" id="IPR027417">
    <property type="entry name" value="P-loop_NTPase"/>
</dbReference>
<feature type="domain" description="Polyphosphate kinase-2-related" evidence="3">
    <location>
        <begin position="37"/>
        <end position="260"/>
    </location>
</feature>
<reference evidence="5" key="1">
    <citation type="journal article" date="2019" name="Int. J. Syst. Evol. Microbiol.">
        <title>The Global Catalogue of Microorganisms (GCM) 10K type strain sequencing project: providing services to taxonomists for standard genome sequencing and annotation.</title>
        <authorList>
            <consortium name="The Broad Institute Genomics Platform"/>
            <consortium name="The Broad Institute Genome Sequencing Center for Infectious Disease"/>
            <person name="Wu L."/>
            <person name="Ma J."/>
        </authorList>
    </citation>
    <scope>NUCLEOTIDE SEQUENCE [LARGE SCALE GENOMIC DNA]</scope>
    <source>
        <strain evidence="5">NBRC 108728</strain>
    </source>
</reference>
<name>A0ABN6Y6G5_9MICO</name>
<dbReference type="Proteomes" id="UP001321486">
    <property type="component" value="Chromosome"/>
</dbReference>
<evidence type="ECO:0000313" key="4">
    <source>
        <dbReference type="EMBL" id="BDZ51767.1"/>
    </source>
</evidence>
<evidence type="ECO:0000313" key="5">
    <source>
        <dbReference type="Proteomes" id="UP001321486"/>
    </source>
</evidence>
<organism evidence="4 5">
    <name type="scientific">Frondihabitans sucicola</name>
    <dbReference type="NCBI Taxonomy" id="1268041"/>
    <lineage>
        <taxon>Bacteria</taxon>
        <taxon>Bacillati</taxon>
        <taxon>Actinomycetota</taxon>
        <taxon>Actinomycetes</taxon>
        <taxon>Micrococcales</taxon>
        <taxon>Microbacteriaceae</taxon>
        <taxon>Frondihabitans</taxon>
    </lineage>
</organism>
<gene>
    <name evidence="4" type="ORF">GCM10025867_40080</name>
</gene>
<evidence type="ECO:0000256" key="1">
    <source>
        <dbReference type="ARBA" id="ARBA00022679"/>
    </source>
</evidence>
<dbReference type="RefSeq" id="WP_286344457.1">
    <property type="nucleotide sequence ID" value="NZ_AP027732.1"/>
</dbReference>
<dbReference type="PANTHER" id="PTHR34383">
    <property type="entry name" value="POLYPHOSPHATE:AMP PHOSPHOTRANSFERASE-RELATED"/>
    <property type="match status" value="1"/>
</dbReference>
<dbReference type="PIRSF" id="PIRSF028756">
    <property type="entry name" value="PPK2_prd"/>
    <property type="match status" value="1"/>
</dbReference>